<gene>
    <name evidence="1" type="ORF">AN2V17_42670</name>
</gene>
<dbReference type="Proteomes" id="UP001374599">
    <property type="component" value="Unassembled WGS sequence"/>
</dbReference>
<keyword evidence="2" id="KW-1185">Reference proteome</keyword>
<evidence type="ECO:0000313" key="2">
    <source>
        <dbReference type="Proteomes" id="UP001374599"/>
    </source>
</evidence>
<accession>A0ACB5UQ84</accession>
<evidence type="ECO:0000313" key="1">
    <source>
        <dbReference type="EMBL" id="GMQ65025.1"/>
    </source>
</evidence>
<name>A0ACB5UQ84_9FIRM</name>
<sequence>MSQTYQMVTLKLRHNYFKNYVYIIIDNETRYGAIIDPAWELDEIEKTITKYQIELKSILITHAHYDHINLVNPLVDKYDADVYISADESECFGFTCKNQIRISDNQILKLGNTSIKCMLTPGHTIGSTCFLCYRHIFTGDTLFSEGCGLCTSYSGSAEKMYHSIQKIKKEIPGNIRVYPAHSYGFKPGHTLDYLKYNNVYLILEDKQTFIDFRMRKNQKDLFNFC</sequence>
<protein>
    <submittedName>
        <fullName evidence="1">MBL fold metallo-hydrolase</fullName>
    </submittedName>
</protein>
<dbReference type="EMBL" id="BTPU01000093">
    <property type="protein sequence ID" value="GMQ65025.1"/>
    <property type="molecule type" value="Genomic_DNA"/>
</dbReference>
<proteinExistence type="predicted"/>
<comment type="caution">
    <text evidence="1">The sequence shown here is derived from an EMBL/GenBank/DDBJ whole genome shotgun (WGS) entry which is preliminary data.</text>
</comment>
<organism evidence="1 2">
    <name type="scientific">Vallitalea maricola</name>
    <dbReference type="NCBI Taxonomy" id="3074433"/>
    <lineage>
        <taxon>Bacteria</taxon>
        <taxon>Bacillati</taxon>
        <taxon>Bacillota</taxon>
        <taxon>Clostridia</taxon>
        <taxon>Lachnospirales</taxon>
        <taxon>Vallitaleaceae</taxon>
        <taxon>Vallitalea</taxon>
    </lineage>
</organism>
<reference evidence="1" key="1">
    <citation type="submission" date="2023-09" db="EMBL/GenBank/DDBJ databases">
        <title>Vallitalea sediminicola and Vallitalea maricola sp. nov., anaerobic bacteria isolated from marine sediment.</title>
        <authorList>
            <person name="Hirano S."/>
            <person name="Maeda A."/>
            <person name="Terahara T."/>
            <person name="Mori K."/>
            <person name="Hamada M."/>
            <person name="Matsumoto R."/>
            <person name="Kobayashi T."/>
        </authorList>
    </citation>
    <scope>NUCLEOTIDE SEQUENCE</scope>
    <source>
        <strain evidence="1">AN17-2</strain>
    </source>
</reference>